<evidence type="ECO:0000313" key="2">
    <source>
        <dbReference type="EMBL" id="EUC57198.1"/>
    </source>
</evidence>
<reference evidence="3" key="1">
    <citation type="journal article" date="2014" name="Genome Announc.">
        <title>Draft genome sequence of the plant-pathogenic soil fungus Rhizoctonia solani anastomosis group 3 strain Rhs1AP.</title>
        <authorList>
            <person name="Cubeta M.A."/>
            <person name="Thomas E."/>
            <person name="Dean R.A."/>
            <person name="Jabaji S."/>
            <person name="Neate S.M."/>
            <person name="Tavantzis S."/>
            <person name="Toda T."/>
            <person name="Vilgalys R."/>
            <person name="Bharathan N."/>
            <person name="Fedorova-Abrams N."/>
            <person name="Pakala S.B."/>
            <person name="Pakala S.M."/>
            <person name="Zafar N."/>
            <person name="Joardar V."/>
            <person name="Losada L."/>
            <person name="Nierman W.C."/>
        </authorList>
    </citation>
    <scope>NUCLEOTIDE SEQUENCE [LARGE SCALE GENOMIC DNA]</scope>
    <source>
        <strain evidence="3">AG-3</strain>
    </source>
</reference>
<dbReference type="Pfam" id="PF01926">
    <property type="entry name" value="MMR_HSR1"/>
    <property type="match status" value="1"/>
</dbReference>
<dbReference type="OrthoDB" id="3598281at2759"/>
<feature type="domain" description="G" evidence="1">
    <location>
        <begin position="110"/>
        <end position="223"/>
    </location>
</feature>
<comment type="caution">
    <text evidence="2">The sequence shown here is derived from an EMBL/GenBank/DDBJ whole genome shotgun (WGS) entry which is preliminary data.</text>
</comment>
<dbReference type="AlphaFoldDB" id="X8J4F6"/>
<dbReference type="InterPro" id="IPR006073">
    <property type="entry name" value="GTP-bd"/>
</dbReference>
<evidence type="ECO:0000313" key="3">
    <source>
        <dbReference type="Proteomes" id="UP000030108"/>
    </source>
</evidence>
<dbReference type="GO" id="GO:0005525">
    <property type="term" value="F:GTP binding"/>
    <property type="evidence" value="ECO:0007669"/>
    <property type="project" value="InterPro"/>
</dbReference>
<dbReference type="InterPro" id="IPR027417">
    <property type="entry name" value="P-loop_NTPase"/>
</dbReference>
<name>X8J4F6_9AGAM</name>
<dbReference type="PANTHER" id="PTHR36681">
    <property type="entry name" value="NUCLEAR GTPASE, GERMINAL CENTER-ASSOCIATED, TANDEM DUPLICATE 3"/>
    <property type="match status" value="1"/>
</dbReference>
<protein>
    <submittedName>
        <fullName evidence="2">50S ribosome-binding GTPase</fullName>
    </submittedName>
</protein>
<dbReference type="Gene3D" id="3.40.50.300">
    <property type="entry name" value="P-loop containing nucleotide triphosphate hydrolases"/>
    <property type="match status" value="1"/>
</dbReference>
<organism evidence="2 3">
    <name type="scientific">Rhizoctonia solani AG-3 Rhs1AP</name>
    <dbReference type="NCBI Taxonomy" id="1086054"/>
    <lineage>
        <taxon>Eukaryota</taxon>
        <taxon>Fungi</taxon>
        <taxon>Dikarya</taxon>
        <taxon>Basidiomycota</taxon>
        <taxon>Agaricomycotina</taxon>
        <taxon>Agaricomycetes</taxon>
        <taxon>Cantharellales</taxon>
        <taxon>Ceratobasidiaceae</taxon>
        <taxon>Rhizoctonia</taxon>
    </lineage>
</organism>
<dbReference type="SUPFAM" id="SSF52540">
    <property type="entry name" value="P-loop containing nucleoside triphosphate hydrolases"/>
    <property type="match status" value="1"/>
</dbReference>
<feature type="non-terminal residue" evidence="2">
    <location>
        <position position="243"/>
    </location>
</feature>
<dbReference type="Proteomes" id="UP000030108">
    <property type="component" value="Unassembled WGS sequence"/>
</dbReference>
<gene>
    <name evidence="2" type="ORF">RSOL_211130</name>
</gene>
<dbReference type="PANTHER" id="PTHR36681:SF3">
    <property type="entry name" value="NUCLEAR GTPASE, GERMINAL CENTER-ASSOCIATED, TANDEM DUPLICATE 3"/>
    <property type="match status" value="1"/>
</dbReference>
<dbReference type="EMBL" id="JATN01000322">
    <property type="protein sequence ID" value="EUC57198.1"/>
    <property type="molecule type" value="Genomic_DNA"/>
</dbReference>
<proteinExistence type="predicted"/>
<sequence>MIKQELDEIELDLLPIEPQAGSATSNDKVSAPAVAQSKKEEVKHIFLDLSGEPYDTYLNSRDIIYTPHKALEQVDRMVKRAEKAMNQLHIGTGLQKDMWQKTIDGPQDITIAICGGTGAGKSSLINAVVEGTTISIQEDMAPAFCNLLAPYMTADIGASRTFQPWPLVKSILVYVNSKALQPGLRLLDLPGAGDSSEARNKLAKSYLKDADHIWVVTSIKRAADEGIANGKYLEHNLMMHFGS</sequence>
<accession>X8J4F6</accession>
<evidence type="ECO:0000259" key="1">
    <source>
        <dbReference type="Pfam" id="PF01926"/>
    </source>
</evidence>